<dbReference type="SUPFAM" id="SSF88946">
    <property type="entry name" value="Sigma2 domain of RNA polymerase sigma factors"/>
    <property type="match status" value="1"/>
</dbReference>
<comment type="caution">
    <text evidence="8">The sequence shown here is derived from an EMBL/GenBank/DDBJ whole genome shotgun (WGS) entry which is preliminary data.</text>
</comment>
<keyword evidence="4" id="KW-0238">DNA-binding</keyword>
<feature type="domain" description="RNA polymerase sigma factor 70 region 4 type 2" evidence="7">
    <location>
        <begin position="124"/>
        <end position="175"/>
    </location>
</feature>
<keyword evidence="3" id="KW-0731">Sigma factor</keyword>
<evidence type="ECO:0000313" key="9">
    <source>
        <dbReference type="Proteomes" id="UP000292927"/>
    </source>
</evidence>
<dbReference type="InterPro" id="IPR013249">
    <property type="entry name" value="RNA_pol_sigma70_r4_t2"/>
</dbReference>
<dbReference type="EMBL" id="SGXF01000001">
    <property type="protein sequence ID" value="RZT02186.1"/>
    <property type="molecule type" value="Genomic_DNA"/>
</dbReference>
<accession>A0A4Q7PPH2</accession>
<dbReference type="InterPro" id="IPR013324">
    <property type="entry name" value="RNA_pol_sigma_r3/r4-like"/>
</dbReference>
<dbReference type="NCBIfam" id="TIGR02937">
    <property type="entry name" value="sigma70-ECF"/>
    <property type="match status" value="1"/>
</dbReference>
<evidence type="ECO:0000313" key="8">
    <source>
        <dbReference type="EMBL" id="RZT02186.1"/>
    </source>
</evidence>
<dbReference type="InterPro" id="IPR036388">
    <property type="entry name" value="WH-like_DNA-bd_sf"/>
</dbReference>
<keyword evidence="2" id="KW-0805">Transcription regulation</keyword>
<dbReference type="Proteomes" id="UP000292927">
    <property type="component" value="Unassembled WGS sequence"/>
</dbReference>
<dbReference type="CDD" id="cd06171">
    <property type="entry name" value="Sigma70_r4"/>
    <property type="match status" value="1"/>
</dbReference>
<dbReference type="RefSeq" id="WP_130432335.1">
    <property type="nucleotide sequence ID" value="NZ_SGXF01000001.1"/>
</dbReference>
<dbReference type="Gene3D" id="1.10.10.10">
    <property type="entry name" value="Winged helix-like DNA-binding domain superfamily/Winged helix DNA-binding domain"/>
    <property type="match status" value="1"/>
</dbReference>
<dbReference type="InterPro" id="IPR013325">
    <property type="entry name" value="RNA_pol_sigma_r2"/>
</dbReference>
<dbReference type="GO" id="GO:0006352">
    <property type="term" value="P:DNA-templated transcription initiation"/>
    <property type="evidence" value="ECO:0007669"/>
    <property type="project" value="InterPro"/>
</dbReference>
<evidence type="ECO:0000256" key="2">
    <source>
        <dbReference type="ARBA" id="ARBA00023015"/>
    </source>
</evidence>
<evidence type="ECO:0000256" key="5">
    <source>
        <dbReference type="ARBA" id="ARBA00023163"/>
    </source>
</evidence>
<dbReference type="Pfam" id="PF08281">
    <property type="entry name" value="Sigma70_r4_2"/>
    <property type="match status" value="1"/>
</dbReference>
<protein>
    <submittedName>
        <fullName evidence="8">RNA polymerase sigma-70 factor (ECF subfamily)</fullName>
    </submittedName>
</protein>
<dbReference type="Gene3D" id="1.10.1740.10">
    <property type="match status" value="1"/>
</dbReference>
<dbReference type="PANTHER" id="PTHR43133:SF8">
    <property type="entry name" value="RNA POLYMERASE SIGMA FACTOR HI_1459-RELATED"/>
    <property type="match status" value="1"/>
</dbReference>
<dbReference type="OrthoDB" id="9808901at2"/>
<sequence length="186" mass="21931">MDDQQIVDLYWARAKNAISETAYKYGRYCHYIAYNILRNNEDSEECVNDTYLKAWDIIPPQRPDKLSTFLGKITRNFALDRYKYYRREKRGGGQMPLVIDELAECVSAADNTNHIIDDMVLVDCINRFLTALPAETRKIFMRRYWYFSPIKEIANDFSISESNVKMTLSRARNKLKQLLEKEGFEL</sequence>
<evidence type="ECO:0000256" key="1">
    <source>
        <dbReference type="ARBA" id="ARBA00010641"/>
    </source>
</evidence>
<evidence type="ECO:0000259" key="6">
    <source>
        <dbReference type="Pfam" id="PF04542"/>
    </source>
</evidence>
<dbReference type="GO" id="GO:0016987">
    <property type="term" value="F:sigma factor activity"/>
    <property type="evidence" value="ECO:0007669"/>
    <property type="project" value="UniProtKB-KW"/>
</dbReference>
<feature type="domain" description="RNA polymerase sigma-70 region 2" evidence="6">
    <location>
        <begin position="25"/>
        <end position="87"/>
    </location>
</feature>
<reference evidence="8 9" key="1">
    <citation type="submission" date="2019-02" db="EMBL/GenBank/DDBJ databases">
        <title>Genomic Encyclopedia of Type Strains, Phase IV (KMG-IV): sequencing the most valuable type-strain genomes for metagenomic binning, comparative biology and taxonomic classification.</title>
        <authorList>
            <person name="Goeker M."/>
        </authorList>
    </citation>
    <scope>NUCLEOTIDE SEQUENCE [LARGE SCALE GENOMIC DNA]</scope>
    <source>
        <strain evidence="8 9">DSM 29486</strain>
    </source>
</reference>
<gene>
    <name evidence="8" type="ORF">EV209_0295</name>
</gene>
<dbReference type="InterPro" id="IPR007627">
    <property type="entry name" value="RNA_pol_sigma70_r2"/>
</dbReference>
<name>A0A4Q7PPH2_9FIRM</name>
<dbReference type="Pfam" id="PF04542">
    <property type="entry name" value="Sigma70_r2"/>
    <property type="match status" value="1"/>
</dbReference>
<dbReference type="InterPro" id="IPR039425">
    <property type="entry name" value="RNA_pol_sigma-70-like"/>
</dbReference>
<evidence type="ECO:0000256" key="4">
    <source>
        <dbReference type="ARBA" id="ARBA00023125"/>
    </source>
</evidence>
<dbReference type="SUPFAM" id="SSF88659">
    <property type="entry name" value="Sigma3 and sigma4 domains of RNA polymerase sigma factors"/>
    <property type="match status" value="1"/>
</dbReference>
<comment type="similarity">
    <text evidence="1">Belongs to the sigma-70 factor family. ECF subfamily.</text>
</comment>
<keyword evidence="5" id="KW-0804">Transcription</keyword>
<evidence type="ECO:0000259" key="7">
    <source>
        <dbReference type="Pfam" id="PF08281"/>
    </source>
</evidence>
<dbReference type="InterPro" id="IPR014284">
    <property type="entry name" value="RNA_pol_sigma-70_dom"/>
</dbReference>
<organism evidence="8 9">
    <name type="scientific">Cuneatibacter caecimuris</name>
    <dbReference type="NCBI Taxonomy" id="1796618"/>
    <lineage>
        <taxon>Bacteria</taxon>
        <taxon>Bacillati</taxon>
        <taxon>Bacillota</taxon>
        <taxon>Clostridia</taxon>
        <taxon>Lachnospirales</taxon>
        <taxon>Lachnospiraceae</taxon>
        <taxon>Cuneatibacter</taxon>
    </lineage>
</organism>
<evidence type="ECO:0000256" key="3">
    <source>
        <dbReference type="ARBA" id="ARBA00023082"/>
    </source>
</evidence>
<dbReference type="AlphaFoldDB" id="A0A4Q7PPH2"/>
<proteinExistence type="inferred from homology"/>
<dbReference type="GO" id="GO:0003677">
    <property type="term" value="F:DNA binding"/>
    <property type="evidence" value="ECO:0007669"/>
    <property type="project" value="UniProtKB-KW"/>
</dbReference>
<keyword evidence="9" id="KW-1185">Reference proteome</keyword>
<dbReference type="PANTHER" id="PTHR43133">
    <property type="entry name" value="RNA POLYMERASE ECF-TYPE SIGMA FACTO"/>
    <property type="match status" value="1"/>
</dbReference>